<keyword evidence="2" id="KW-1133">Transmembrane helix</keyword>
<proteinExistence type="predicted"/>
<dbReference type="OrthoDB" id="5998984at2"/>
<evidence type="ECO:0000313" key="4">
    <source>
        <dbReference type="EMBL" id="MBB1117345.1"/>
    </source>
</evidence>
<reference evidence="4 6" key="2">
    <citation type="submission" date="2020-08" db="EMBL/GenBank/DDBJ databases">
        <title>Stenotrophomonas sp. W1S232.</title>
        <authorList>
            <person name="Deng Y."/>
        </authorList>
    </citation>
    <scope>NUCLEOTIDE SEQUENCE [LARGE SCALE GENOMIC DNA]</scope>
    <source>
        <strain evidence="4 6">W1S232</strain>
    </source>
</reference>
<evidence type="ECO:0000313" key="5">
    <source>
        <dbReference type="Proteomes" id="UP000051254"/>
    </source>
</evidence>
<organism evidence="3 5">
    <name type="scientific">Stenotrophomonas koreensis</name>
    <dbReference type="NCBI Taxonomy" id="266128"/>
    <lineage>
        <taxon>Bacteria</taxon>
        <taxon>Pseudomonadati</taxon>
        <taxon>Pseudomonadota</taxon>
        <taxon>Gammaproteobacteria</taxon>
        <taxon>Lysobacterales</taxon>
        <taxon>Lysobacteraceae</taxon>
        <taxon>Stenotrophomonas</taxon>
    </lineage>
</organism>
<reference evidence="3 5" key="1">
    <citation type="submission" date="2015-05" db="EMBL/GenBank/DDBJ databases">
        <title>Genome sequencing and analysis of members of genus Stenotrophomonas.</title>
        <authorList>
            <person name="Patil P.P."/>
            <person name="Midha S."/>
            <person name="Patil P.B."/>
        </authorList>
    </citation>
    <scope>NUCLEOTIDE SEQUENCE [LARGE SCALE GENOMIC DNA]</scope>
    <source>
        <strain evidence="3 5">DSM 17805</strain>
    </source>
</reference>
<keyword evidence="5" id="KW-1185">Reference proteome</keyword>
<accession>A0A0R0BMI9</accession>
<dbReference type="Proteomes" id="UP000550609">
    <property type="component" value="Unassembled WGS sequence"/>
</dbReference>
<evidence type="ECO:0000313" key="3">
    <source>
        <dbReference type="EMBL" id="KRG55562.1"/>
    </source>
</evidence>
<evidence type="ECO:0000313" key="6">
    <source>
        <dbReference type="Proteomes" id="UP000550609"/>
    </source>
</evidence>
<evidence type="ECO:0008006" key="7">
    <source>
        <dbReference type="Google" id="ProtNLM"/>
    </source>
</evidence>
<feature type="region of interest" description="Disordered" evidence="1">
    <location>
        <begin position="91"/>
        <end position="115"/>
    </location>
</feature>
<name>A0A0R0BMI9_9GAMM</name>
<dbReference type="EMBL" id="JACIUV010000004">
    <property type="protein sequence ID" value="MBB1117345.1"/>
    <property type="molecule type" value="Genomic_DNA"/>
</dbReference>
<accession>A0A7W3V0P1</accession>
<sequence>MSKLSTITDTALERVLELAGQASDGLKHGGSSAADWLKTGAAIGALKTGGKVATKAVRRHPGTAVAIAALGVGVLGYAVYRKRRKAQEAAQQQAGNYRLADRPQGPLDDAADLDG</sequence>
<evidence type="ECO:0000256" key="2">
    <source>
        <dbReference type="SAM" id="Phobius"/>
    </source>
</evidence>
<evidence type="ECO:0000256" key="1">
    <source>
        <dbReference type="SAM" id="MobiDB-lite"/>
    </source>
</evidence>
<gene>
    <name evidence="3" type="ORF">ABB25_11775</name>
    <name evidence="4" type="ORF">H4O09_09830</name>
</gene>
<dbReference type="RefSeq" id="WP_057667027.1">
    <property type="nucleotide sequence ID" value="NZ_JACIUV010000004.1"/>
</dbReference>
<protein>
    <recommendedName>
        <fullName evidence="7">Transmembrane protein</fullName>
    </recommendedName>
</protein>
<keyword evidence="2" id="KW-0472">Membrane</keyword>
<dbReference type="Proteomes" id="UP000051254">
    <property type="component" value="Unassembled WGS sequence"/>
</dbReference>
<dbReference type="AlphaFoldDB" id="A0A0R0BMI9"/>
<feature type="transmembrane region" description="Helical" evidence="2">
    <location>
        <begin position="62"/>
        <end position="80"/>
    </location>
</feature>
<dbReference type="PATRIC" id="fig|266128.3.peg.1419"/>
<keyword evidence="2" id="KW-0812">Transmembrane</keyword>
<dbReference type="EMBL" id="LDJH01000024">
    <property type="protein sequence ID" value="KRG55562.1"/>
    <property type="molecule type" value="Genomic_DNA"/>
</dbReference>
<comment type="caution">
    <text evidence="3">The sequence shown here is derived from an EMBL/GenBank/DDBJ whole genome shotgun (WGS) entry which is preliminary data.</text>
</comment>